<dbReference type="PANTHER" id="PTHR43537:SF45">
    <property type="entry name" value="GNTR FAMILY REGULATORY PROTEIN"/>
    <property type="match status" value="1"/>
</dbReference>
<evidence type="ECO:0000313" key="7">
    <source>
        <dbReference type="Proteomes" id="UP000612808"/>
    </source>
</evidence>
<dbReference type="InterPro" id="IPR008920">
    <property type="entry name" value="TF_FadR/GntR_C"/>
</dbReference>
<feature type="domain" description="HTH gntR-type" evidence="5">
    <location>
        <begin position="10"/>
        <end position="77"/>
    </location>
</feature>
<dbReference type="SMART" id="SM00345">
    <property type="entry name" value="HTH_GNTR"/>
    <property type="match status" value="1"/>
</dbReference>
<evidence type="ECO:0000256" key="2">
    <source>
        <dbReference type="ARBA" id="ARBA00023125"/>
    </source>
</evidence>
<dbReference type="GO" id="GO:0003700">
    <property type="term" value="F:DNA-binding transcription factor activity"/>
    <property type="evidence" value="ECO:0007669"/>
    <property type="project" value="InterPro"/>
</dbReference>
<gene>
    <name evidence="6" type="ORF">Aru02nite_29660</name>
</gene>
<accession>A0A8J3J504</accession>
<dbReference type="PRINTS" id="PR00035">
    <property type="entry name" value="HTHGNTR"/>
</dbReference>
<dbReference type="GO" id="GO:0003677">
    <property type="term" value="F:DNA binding"/>
    <property type="evidence" value="ECO:0007669"/>
    <property type="project" value="UniProtKB-KW"/>
</dbReference>
<evidence type="ECO:0000256" key="1">
    <source>
        <dbReference type="ARBA" id="ARBA00023015"/>
    </source>
</evidence>
<feature type="region of interest" description="Disordered" evidence="4">
    <location>
        <begin position="213"/>
        <end position="235"/>
    </location>
</feature>
<dbReference type="PANTHER" id="PTHR43537">
    <property type="entry name" value="TRANSCRIPTIONAL REGULATOR, GNTR FAMILY"/>
    <property type="match status" value="1"/>
</dbReference>
<dbReference type="Pfam" id="PF00392">
    <property type="entry name" value="GntR"/>
    <property type="match status" value="1"/>
</dbReference>
<keyword evidence="7" id="KW-1185">Reference proteome</keyword>
<dbReference type="SUPFAM" id="SSF48008">
    <property type="entry name" value="GntR ligand-binding domain-like"/>
    <property type="match status" value="1"/>
</dbReference>
<keyword evidence="2" id="KW-0238">DNA-binding</keyword>
<dbReference type="InterPro" id="IPR011711">
    <property type="entry name" value="GntR_C"/>
</dbReference>
<sequence>MSQLTRVGRESTSSIIARQLRAAIRDGEFEPGAQMGEAELAARFDVSRGTLREALQRLVEEGLLSGERHRGLFVRELSASDVQDVYVTRNAIEQAAARLILHGDRIGVADELAGVYDRMRSAVRRGDQRAVGAADVEFHELLVARSGSHRLMRMARTLLIETRMCIRALQDAYELPEELAAEHGALVGALRNGNEALVLGLIDAHMDDAVRRLTPGRGLHDPLPPLDPEPRAVGS</sequence>
<dbReference type="Gene3D" id="1.20.120.530">
    <property type="entry name" value="GntR ligand-binding domain-like"/>
    <property type="match status" value="1"/>
</dbReference>
<evidence type="ECO:0000256" key="4">
    <source>
        <dbReference type="SAM" id="MobiDB-lite"/>
    </source>
</evidence>
<name>A0A8J3J504_9ACTN</name>
<proteinExistence type="predicted"/>
<dbReference type="InterPro" id="IPR036390">
    <property type="entry name" value="WH_DNA-bd_sf"/>
</dbReference>
<dbReference type="RefSeq" id="WP_203658061.1">
    <property type="nucleotide sequence ID" value="NZ_BAAAZM010000009.1"/>
</dbReference>
<dbReference type="AlphaFoldDB" id="A0A8J3J504"/>
<protein>
    <submittedName>
        <fullName evidence="6">GntR family transcriptional regulator</fullName>
    </submittedName>
</protein>
<reference evidence="6" key="1">
    <citation type="submission" date="2021-01" db="EMBL/GenBank/DDBJ databases">
        <title>Whole genome shotgun sequence of Actinocatenispora rupis NBRC 107355.</title>
        <authorList>
            <person name="Komaki H."/>
            <person name="Tamura T."/>
        </authorList>
    </citation>
    <scope>NUCLEOTIDE SEQUENCE</scope>
    <source>
        <strain evidence="6">NBRC 107355</strain>
    </source>
</reference>
<dbReference type="PROSITE" id="PS50949">
    <property type="entry name" value="HTH_GNTR"/>
    <property type="match status" value="1"/>
</dbReference>
<dbReference type="Pfam" id="PF07729">
    <property type="entry name" value="FCD"/>
    <property type="match status" value="1"/>
</dbReference>
<evidence type="ECO:0000313" key="6">
    <source>
        <dbReference type="EMBL" id="GID12077.1"/>
    </source>
</evidence>
<dbReference type="Proteomes" id="UP000612808">
    <property type="component" value="Unassembled WGS sequence"/>
</dbReference>
<dbReference type="SMART" id="SM00895">
    <property type="entry name" value="FCD"/>
    <property type="match status" value="1"/>
</dbReference>
<dbReference type="Gene3D" id="1.10.10.10">
    <property type="entry name" value="Winged helix-like DNA-binding domain superfamily/Winged helix DNA-binding domain"/>
    <property type="match status" value="1"/>
</dbReference>
<organism evidence="6 7">
    <name type="scientific">Actinocatenispora rupis</name>
    <dbReference type="NCBI Taxonomy" id="519421"/>
    <lineage>
        <taxon>Bacteria</taxon>
        <taxon>Bacillati</taxon>
        <taxon>Actinomycetota</taxon>
        <taxon>Actinomycetes</taxon>
        <taxon>Micromonosporales</taxon>
        <taxon>Micromonosporaceae</taxon>
        <taxon>Actinocatenispora</taxon>
    </lineage>
</organism>
<evidence type="ECO:0000259" key="5">
    <source>
        <dbReference type="PROSITE" id="PS50949"/>
    </source>
</evidence>
<comment type="caution">
    <text evidence="6">The sequence shown here is derived from an EMBL/GenBank/DDBJ whole genome shotgun (WGS) entry which is preliminary data.</text>
</comment>
<dbReference type="InterPro" id="IPR036388">
    <property type="entry name" value="WH-like_DNA-bd_sf"/>
</dbReference>
<evidence type="ECO:0000256" key="3">
    <source>
        <dbReference type="ARBA" id="ARBA00023163"/>
    </source>
</evidence>
<dbReference type="EMBL" id="BOMB01000016">
    <property type="protein sequence ID" value="GID12077.1"/>
    <property type="molecule type" value="Genomic_DNA"/>
</dbReference>
<keyword evidence="3" id="KW-0804">Transcription</keyword>
<dbReference type="CDD" id="cd07377">
    <property type="entry name" value="WHTH_GntR"/>
    <property type="match status" value="1"/>
</dbReference>
<dbReference type="SUPFAM" id="SSF46785">
    <property type="entry name" value="Winged helix' DNA-binding domain"/>
    <property type="match status" value="1"/>
</dbReference>
<dbReference type="InterPro" id="IPR000524">
    <property type="entry name" value="Tscrpt_reg_HTH_GntR"/>
</dbReference>
<keyword evidence="1" id="KW-0805">Transcription regulation</keyword>